<feature type="region of interest" description="Disordered" evidence="1">
    <location>
        <begin position="226"/>
        <end position="286"/>
    </location>
</feature>
<dbReference type="InterPro" id="IPR036390">
    <property type="entry name" value="WH_DNA-bd_sf"/>
</dbReference>
<sequence length="286" mass="32224">MSDKRAFQGVWIPAELWLSRDLSLQEKVMLVEIRSLSVDAARGCYKSNKAFAEFFNLSASRVSEIISSLEKKGYLKIAQKRDGKRIVERNIFVQKGYSESRRGYSENAANPIRNPEGGYSENAEGSNTPKSNTVGDISTEHEPPVDPIESEFDQLWTDYPKRAGGNPRADALKAYRKQRKSHPFDEIHAGLLRYRRFCELTNKIETEYVQQAKTFFGPGKHWQGDFPLPTHGGSRENHRPNPKNAIRRIEEQAAAGFAAAEAREAAERPVATHDPTVRPQVGIPGR</sequence>
<comment type="caution">
    <text evidence="2">The sequence shown here is derived from an EMBL/GenBank/DDBJ whole genome shotgun (WGS) entry which is preliminary data.</text>
</comment>
<protein>
    <submittedName>
        <fullName evidence="2">Helix-turn-helix domain-containing protein</fullName>
    </submittedName>
</protein>
<dbReference type="Proteomes" id="UP001597264">
    <property type="component" value="Unassembled WGS sequence"/>
</dbReference>
<keyword evidence="3" id="KW-1185">Reference proteome</keyword>
<dbReference type="SUPFAM" id="SSF46785">
    <property type="entry name" value="Winged helix' DNA-binding domain"/>
    <property type="match status" value="1"/>
</dbReference>
<feature type="compositionally biased region" description="Basic and acidic residues" evidence="1">
    <location>
        <begin position="261"/>
        <end position="271"/>
    </location>
</feature>
<reference evidence="3" key="1">
    <citation type="journal article" date="2019" name="Int. J. Syst. Evol. Microbiol.">
        <title>The Global Catalogue of Microorganisms (GCM) 10K type strain sequencing project: providing services to taxonomists for standard genome sequencing and annotation.</title>
        <authorList>
            <consortium name="The Broad Institute Genomics Platform"/>
            <consortium name="The Broad Institute Genome Sequencing Center for Infectious Disease"/>
            <person name="Wu L."/>
            <person name="Ma J."/>
        </authorList>
    </citation>
    <scope>NUCLEOTIDE SEQUENCE [LARGE SCALE GENOMIC DNA]</scope>
    <source>
        <strain evidence="3">CCUG 54356</strain>
    </source>
</reference>
<evidence type="ECO:0000313" key="2">
    <source>
        <dbReference type="EMBL" id="MFD1216389.1"/>
    </source>
</evidence>
<evidence type="ECO:0000256" key="1">
    <source>
        <dbReference type="SAM" id="MobiDB-lite"/>
    </source>
</evidence>
<dbReference type="EMBL" id="JBHTLR010000007">
    <property type="protein sequence ID" value="MFD1216389.1"/>
    <property type="molecule type" value="Genomic_DNA"/>
</dbReference>
<dbReference type="Pfam" id="PF13730">
    <property type="entry name" value="HTH_36"/>
    <property type="match status" value="1"/>
</dbReference>
<gene>
    <name evidence="2" type="ORF">ACFQ2X_07260</name>
</gene>
<dbReference type="InterPro" id="IPR036388">
    <property type="entry name" value="WH-like_DNA-bd_sf"/>
</dbReference>
<name>A0ABW3U772_9GAMM</name>
<dbReference type="RefSeq" id="WP_230438488.1">
    <property type="nucleotide sequence ID" value="NZ_CP087715.1"/>
</dbReference>
<organism evidence="2 3">
    <name type="scientific">Microbulbifer celer</name>
    <dbReference type="NCBI Taxonomy" id="435905"/>
    <lineage>
        <taxon>Bacteria</taxon>
        <taxon>Pseudomonadati</taxon>
        <taxon>Pseudomonadota</taxon>
        <taxon>Gammaproteobacteria</taxon>
        <taxon>Cellvibrionales</taxon>
        <taxon>Microbulbiferaceae</taxon>
        <taxon>Microbulbifer</taxon>
    </lineage>
</organism>
<dbReference type="Gene3D" id="1.10.10.10">
    <property type="entry name" value="Winged helix-like DNA-binding domain superfamily/Winged helix DNA-binding domain"/>
    <property type="match status" value="1"/>
</dbReference>
<feature type="region of interest" description="Disordered" evidence="1">
    <location>
        <begin position="102"/>
        <end position="144"/>
    </location>
</feature>
<feature type="compositionally biased region" description="Polar residues" evidence="1">
    <location>
        <begin position="123"/>
        <end position="136"/>
    </location>
</feature>
<evidence type="ECO:0000313" key="3">
    <source>
        <dbReference type="Proteomes" id="UP001597264"/>
    </source>
</evidence>
<accession>A0ABW3U772</accession>
<proteinExistence type="predicted"/>